<dbReference type="RefSeq" id="WP_188667927.1">
    <property type="nucleotide sequence ID" value="NZ_BMJI01000008.1"/>
</dbReference>
<gene>
    <name evidence="1" type="ORF">GCM10011512_17190</name>
</gene>
<keyword evidence="2" id="KW-1185">Reference proteome</keyword>
<evidence type="ECO:0008006" key="3">
    <source>
        <dbReference type="Google" id="ProtNLM"/>
    </source>
</evidence>
<evidence type="ECO:0000313" key="2">
    <source>
        <dbReference type="Proteomes" id="UP000597761"/>
    </source>
</evidence>
<dbReference type="Proteomes" id="UP000597761">
    <property type="component" value="Unassembled WGS sequence"/>
</dbReference>
<name>A0ABQ1P5I8_9MICC</name>
<accession>A0ABQ1P5I8</accession>
<dbReference type="InterPro" id="IPR014487">
    <property type="entry name" value="DUF3151"/>
</dbReference>
<protein>
    <recommendedName>
        <fullName evidence="3">DUF3151 domain-containing protein</fullName>
    </recommendedName>
</protein>
<organism evidence="1 2">
    <name type="scientific">Tersicoccus solisilvae</name>
    <dbReference type="NCBI Taxonomy" id="1882339"/>
    <lineage>
        <taxon>Bacteria</taxon>
        <taxon>Bacillati</taxon>
        <taxon>Actinomycetota</taxon>
        <taxon>Actinomycetes</taxon>
        <taxon>Micrococcales</taxon>
        <taxon>Micrococcaceae</taxon>
        <taxon>Tersicoccus</taxon>
    </lineage>
</organism>
<dbReference type="Pfam" id="PF11349">
    <property type="entry name" value="DUF3151"/>
    <property type="match status" value="1"/>
</dbReference>
<dbReference type="EMBL" id="BMJI01000008">
    <property type="protein sequence ID" value="GGC90721.1"/>
    <property type="molecule type" value="Genomic_DNA"/>
</dbReference>
<comment type="caution">
    <text evidence="1">The sequence shown here is derived from an EMBL/GenBank/DDBJ whole genome shotgun (WGS) entry which is preliminary data.</text>
</comment>
<evidence type="ECO:0000313" key="1">
    <source>
        <dbReference type="EMBL" id="GGC90721.1"/>
    </source>
</evidence>
<reference evidence="2" key="1">
    <citation type="journal article" date="2019" name="Int. J. Syst. Evol. Microbiol.">
        <title>The Global Catalogue of Microorganisms (GCM) 10K type strain sequencing project: providing services to taxonomists for standard genome sequencing and annotation.</title>
        <authorList>
            <consortium name="The Broad Institute Genomics Platform"/>
            <consortium name="The Broad Institute Genome Sequencing Center for Infectious Disease"/>
            <person name="Wu L."/>
            <person name="Ma J."/>
        </authorList>
    </citation>
    <scope>NUCLEOTIDE SEQUENCE [LARGE SCALE GENOMIC DNA]</scope>
    <source>
        <strain evidence="2">CGMCC 1.15480</strain>
    </source>
</reference>
<proteinExistence type="predicted"/>
<dbReference type="PIRSF" id="PIRSF017349">
    <property type="entry name" value="UCP017349"/>
    <property type="match status" value="1"/>
</dbReference>
<sequence length="146" mass="15722">MSENPHRNLLEPEPTLLPAQPELDARIEAGDEAEDLARQFPAASLPWALLAEDALADGRTIEGYAYARVGYHRGLDALRRAGWRGAGPVPWRHEPNRGFLRSLAALGSAAAQIAELEEAERVTVFLRDSDPTAVDAMRDAGLGAAG</sequence>